<evidence type="ECO:0000313" key="2">
    <source>
        <dbReference type="EMBL" id="RVW73819.1"/>
    </source>
</evidence>
<sequence length="293" mass="33686">MSTPSKSRSSAMGNEDYFNWCESMERCQRESERQMQALLHKTRRLREENEVLLIQVSSSGPPRSQQPRSQRTNSRQNEEAMYPRNAEFFYNEQGMQPEQRFLPACHAPQDESSNSTRVLAKRRRNRKSQLLDAGRTPSGILQHGCRPANFLKGVSAPGTPFFESLTKKPPTTMDDLFKGANKYSMLEDDVHAPTHLVLITSRLSRNDLVGNSKTTSQRRQTDKGQDRQRQSNQANPIPLSISYDKLIPMSQDLFDFRWRELIETNPAKRDRNRKCAYHKDHGHTTSNVEASTT</sequence>
<protein>
    <submittedName>
        <fullName evidence="2">Uncharacterized protein</fullName>
    </submittedName>
</protein>
<evidence type="ECO:0000313" key="3">
    <source>
        <dbReference type="Proteomes" id="UP000288805"/>
    </source>
</evidence>
<dbReference type="EMBL" id="QGNW01000382">
    <property type="protein sequence ID" value="RVW73819.1"/>
    <property type="molecule type" value="Genomic_DNA"/>
</dbReference>
<dbReference type="AlphaFoldDB" id="A0A438GNM9"/>
<feature type="compositionally biased region" description="Basic and acidic residues" evidence="1">
    <location>
        <begin position="219"/>
        <end position="229"/>
    </location>
</feature>
<feature type="region of interest" description="Disordered" evidence="1">
    <location>
        <begin position="106"/>
        <end position="139"/>
    </location>
</feature>
<feature type="region of interest" description="Disordered" evidence="1">
    <location>
        <begin position="54"/>
        <end position="80"/>
    </location>
</feature>
<feature type="compositionally biased region" description="Polar residues" evidence="1">
    <location>
        <begin position="284"/>
        <end position="293"/>
    </location>
</feature>
<organism evidence="2 3">
    <name type="scientific">Vitis vinifera</name>
    <name type="common">Grape</name>
    <dbReference type="NCBI Taxonomy" id="29760"/>
    <lineage>
        <taxon>Eukaryota</taxon>
        <taxon>Viridiplantae</taxon>
        <taxon>Streptophyta</taxon>
        <taxon>Embryophyta</taxon>
        <taxon>Tracheophyta</taxon>
        <taxon>Spermatophyta</taxon>
        <taxon>Magnoliopsida</taxon>
        <taxon>eudicotyledons</taxon>
        <taxon>Gunneridae</taxon>
        <taxon>Pentapetalae</taxon>
        <taxon>rosids</taxon>
        <taxon>Vitales</taxon>
        <taxon>Vitaceae</taxon>
        <taxon>Viteae</taxon>
        <taxon>Vitis</taxon>
    </lineage>
</organism>
<name>A0A438GNM9_VITVI</name>
<feature type="region of interest" description="Disordered" evidence="1">
    <location>
        <begin position="273"/>
        <end position="293"/>
    </location>
</feature>
<feature type="region of interest" description="Disordered" evidence="1">
    <location>
        <begin position="208"/>
        <end position="239"/>
    </location>
</feature>
<dbReference type="Proteomes" id="UP000288805">
    <property type="component" value="Unassembled WGS sequence"/>
</dbReference>
<feature type="compositionally biased region" description="Low complexity" evidence="1">
    <location>
        <begin position="57"/>
        <end position="75"/>
    </location>
</feature>
<reference evidence="2 3" key="1">
    <citation type="journal article" date="2018" name="PLoS Genet.">
        <title>Population sequencing reveals clonal diversity and ancestral inbreeding in the grapevine cultivar Chardonnay.</title>
        <authorList>
            <person name="Roach M.J."/>
            <person name="Johnson D.L."/>
            <person name="Bohlmann J."/>
            <person name="van Vuuren H.J."/>
            <person name="Jones S.J."/>
            <person name="Pretorius I.S."/>
            <person name="Schmidt S.A."/>
            <person name="Borneman A.R."/>
        </authorList>
    </citation>
    <scope>NUCLEOTIDE SEQUENCE [LARGE SCALE GENOMIC DNA]</scope>
    <source>
        <strain evidence="3">cv. Chardonnay</strain>
        <tissue evidence="2">Leaf</tissue>
    </source>
</reference>
<proteinExistence type="predicted"/>
<evidence type="ECO:0000256" key="1">
    <source>
        <dbReference type="SAM" id="MobiDB-lite"/>
    </source>
</evidence>
<accession>A0A438GNM9</accession>
<gene>
    <name evidence="2" type="ORF">CK203_056639</name>
</gene>
<comment type="caution">
    <text evidence="2">The sequence shown here is derived from an EMBL/GenBank/DDBJ whole genome shotgun (WGS) entry which is preliminary data.</text>
</comment>
<feature type="compositionally biased region" description="Polar residues" evidence="1">
    <location>
        <begin position="209"/>
        <end position="218"/>
    </location>
</feature>